<feature type="transmembrane region" description="Helical" evidence="1">
    <location>
        <begin position="307"/>
        <end position="327"/>
    </location>
</feature>
<dbReference type="InterPro" id="IPR055290">
    <property type="entry name" value="At3g26010-like"/>
</dbReference>
<dbReference type="InterPro" id="IPR056592">
    <property type="entry name" value="Beta-prop_At3g26010-like"/>
</dbReference>
<dbReference type="PANTHER" id="PTHR35546:SF130">
    <property type="entry name" value="EXPRESSED PROTEIN"/>
    <property type="match status" value="1"/>
</dbReference>
<sequence length="402" mass="45558">MAQHHQALCDDILINIFRRLSLESVSISKSVSKRWNCLLSAPSFRSKYMRSMNLLLMGDSENDSTPLSLLGFFQGSTWPEEISDQTAPRARLSYLPSTEPFMPLKSRKFMDDPDCFFVGSSTSGIILCGRHPSTYFVCSPLADRWVRLPPPNDKTCGAMNVAVGFSFEEIQDTVSDIVRGRYRVVRANLRSISQIAHDTLLIETYSSETGVWEESVLRGCIPFLLIPRWPSTVLRGIFYWVAYQSTIVAYDPDASHNRVWLIELPPSTGVQNVVLGESSSDGLLQCGIDDNVGSSLGLKVLRLQKNLHGYGCTAMVSALEWTVLYAFRYDWRVDQYPRLIAFYPLDPRFLLIRFGLVIAWFNVAEGFLYTPIVYYGNILSGFEFHLFPFFLPLPWPAALPRL</sequence>
<feature type="domain" description="F-box" evidence="2">
    <location>
        <begin position="8"/>
        <end position="48"/>
    </location>
</feature>
<organism evidence="3">
    <name type="scientific">Rhododendron williamsianum</name>
    <dbReference type="NCBI Taxonomy" id="262921"/>
    <lineage>
        <taxon>Eukaryota</taxon>
        <taxon>Viridiplantae</taxon>
        <taxon>Streptophyta</taxon>
        <taxon>Embryophyta</taxon>
        <taxon>Tracheophyta</taxon>
        <taxon>Spermatophyta</taxon>
        <taxon>Magnoliopsida</taxon>
        <taxon>eudicotyledons</taxon>
        <taxon>Gunneridae</taxon>
        <taxon>Pentapetalae</taxon>
        <taxon>asterids</taxon>
        <taxon>Ericales</taxon>
        <taxon>Ericaceae</taxon>
        <taxon>Ericoideae</taxon>
        <taxon>Rhodoreae</taxon>
        <taxon>Rhododendron</taxon>
    </lineage>
</organism>
<dbReference type="Pfam" id="PF00646">
    <property type="entry name" value="F-box"/>
    <property type="match status" value="1"/>
</dbReference>
<dbReference type="PANTHER" id="PTHR35546">
    <property type="entry name" value="F-BOX PROTEIN INTERACTION DOMAIN PROTEIN-RELATED"/>
    <property type="match status" value="1"/>
</dbReference>
<dbReference type="EMBL" id="QEFC01001331">
    <property type="protein sequence ID" value="KAE9458484.1"/>
    <property type="molecule type" value="Genomic_DNA"/>
</dbReference>
<keyword evidence="1" id="KW-0812">Transmembrane</keyword>
<name>A0A6A4LQN6_9ERIC</name>
<evidence type="ECO:0000259" key="2">
    <source>
        <dbReference type="SMART" id="SM00256"/>
    </source>
</evidence>
<dbReference type="InterPro" id="IPR036047">
    <property type="entry name" value="F-box-like_dom_sf"/>
</dbReference>
<gene>
    <name evidence="3" type="ORF">C3L33_09613</name>
</gene>
<evidence type="ECO:0000313" key="3">
    <source>
        <dbReference type="EMBL" id="KAE9458484.1"/>
    </source>
</evidence>
<keyword evidence="1" id="KW-0472">Membrane</keyword>
<dbReference type="OrthoDB" id="1605199at2759"/>
<dbReference type="InterPro" id="IPR001810">
    <property type="entry name" value="F-box_dom"/>
</dbReference>
<accession>A0A6A4LQN6</accession>
<evidence type="ECO:0000256" key="1">
    <source>
        <dbReference type="SAM" id="Phobius"/>
    </source>
</evidence>
<keyword evidence="1" id="KW-1133">Transmembrane helix</keyword>
<dbReference type="SMART" id="SM00256">
    <property type="entry name" value="FBOX"/>
    <property type="match status" value="1"/>
</dbReference>
<protein>
    <recommendedName>
        <fullName evidence="2">F-box domain-containing protein</fullName>
    </recommendedName>
</protein>
<feature type="non-terminal residue" evidence="3">
    <location>
        <position position="1"/>
    </location>
</feature>
<reference evidence="3" key="1">
    <citation type="journal article" date="2019" name="Genome Biol. Evol.">
        <title>The Rhododendron genome and chromosomal organization provide insight into shared whole-genome duplications across the heath family (Ericaceae).</title>
        <authorList>
            <person name="Soza V.L."/>
            <person name="Lindsley D."/>
            <person name="Waalkes A."/>
            <person name="Ramage E."/>
            <person name="Patwardhan R.P."/>
            <person name="Burton J.N."/>
            <person name="Adey A."/>
            <person name="Kumar A."/>
            <person name="Qiu R."/>
            <person name="Shendure J."/>
            <person name="Hall B."/>
        </authorList>
    </citation>
    <scope>NUCLEOTIDE SEQUENCE</scope>
    <source>
        <strain evidence="3">RSF 1966-606</strain>
    </source>
</reference>
<comment type="caution">
    <text evidence="3">The sequence shown here is derived from an EMBL/GenBank/DDBJ whole genome shotgun (WGS) entry which is preliminary data.</text>
</comment>
<proteinExistence type="predicted"/>
<dbReference type="AlphaFoldDB" id="A0A6A4LQN6"/>
<dbReference type="SUPFAM" id="SSF81383">
    <property type="entry name" value="F-box domain"/>
    <property type="match status" value="1"/>
</dbReference>
<dbReference type="Pfam" id="PF24750">
    <property type="entry name" value="b-prop_At3g26010-like"/>
    <property type="match status" value="1"/>
</dbReference>